<reference evidence="7 8" key="2">
    <citation type="submission" date="2024-10" db="EMBL/GenBank/DDBJ databases">
        <authorList>
            <person name="Ryan C."/>
        </authorList>
    </citation>
    <scope>NUCLEOTIDE SEQUENCE [LARGE SCALE GENOMIC DNA]</scope>
</reference>
<accession>A0ABC8XC47</accession>
<evidence type="ECO:0000313" key="8">
    <source>
        <dbReference type="Proteomes" id="UP001497457"/>
    </source>
</evidence>
<dbReference type="InterPro" id="IPR003162">
    <property type="entry name" value="TFIID-31"/>
</dbReference>
<dbReference type="GO" id="GO:0005634">
    <property type="term" value="C:nucleus"/>
    <property type="evidence" value="ECO:0007669"/>
    <property type="project" value="UniProtKB-SubCell"/>
</dbReference>
<evidence type="ECO:0000256" key="4">
    <source>
        <dbReference type="ARBA" id="ARBA00023163"/>
    </source>
</evidence>
<dbReference type="Pfam" id="PF02291">
    <property type="entry name" value="TFIID-31kDa"/>
    <property type="match status" value="1"/>
</dbReference>
<comment type="similarity">
    <text evidence="2">Belongs to the TAF9 family.</text>
</comment>
<dbReference type="FunFam" id="1.10.20.10:FF:000018">
    <property type="entry name" value="Transcription initiation factor TFIID subunit 9"/>
    <property type="match status" value="1"/>
</dbReference>
<dbReference type="SUPFAM" id="SSF47113">
    <property type="entry name" value="Histone-fold"/>
    <property type="match status" value="1"/>
</dbReference>
<dbReference type="Proteomes" id="UP001497457">
    <property type="component" value="Chromosome 14rd"/>
</dbReference>
<feature type="region of interest" description="Disordered" evidence="6">
    <location>
        <begin position="149"/>
        <end position="203"/>
    </location>
</feature>
<evidence type="ECO:0000256" key="1">
    <source>
        <dbReference type="ARBA" id="ARBA00004123"/>
    </source>
</evidence>
<evidence type="ECO:0000256" key="5">
    <source>
        <dbReference type="ARBA" id="ARBA00023242"/>
    </source>
</evidence>
<dbReference type="EMBL" id="OZ075124">
    <property type="protein sequence ID" value="CAL4923100.1"/>
    <property type="molecule type" value="Genomic_DNA"/>
</dbReference>
<gene>
    <name evidence="7" type="ORF">URODEC1_LOCUS22110</name>
</gene>
<feature type="compositionally biased region" description="Polar residues" evidence="6">
    <location>
        <begin position="169"/>
        <end position="203"/>
    </location>
</feature>
<protein>
    <recommendedName>
        <fullName evidence="9">Transcription initiation factor TFIID subunit 9</fullName>
    </recommendedName>
</protein>
<dbReference type="CDD" id="cd07979">
    <property type="entry name" value="HFD_TAF9"/>
    <property type="match status" value="1"/>
</dbReference>
<name>A0ABC8XC47_9POAL</name>
<evidence type="ECO:0000256" key="6">
    <source>
        <dbReference type="SAM" id="MobiDB-lite"/>
    </source>
</evidence>
<keyword evidence="4" id="KW-0804">Transcription</keyword>
<dbReference type="AlphaFoldDB" id="A0ABC8XC47"/>
<dbReference type="PANTHER" id="PTHR48068">
    <property type="entry name" value="TAF9 RNA POLYMERASE II, TATA BOX-BINDING PROTEIN (TBP)-ASSOCIATED FACTOR"/>
    <property type="match status" value="1"/>
</dbReference>
<dbReference type="Gene3D" id="1.10.20.10">
    <property type="entry name" value="Histone, subunit A"/>
    <property type="match status" value="1"/>
</dbReference>
<evidence type="ECO:0000313" key="7">
    <source>
        <dbReference type="EMBL" id="CAL4923100.1"/>
    </source>
</evidence>
<organism evidence="7 8">
    <name type="scientific">Urochloa decumbens</name>
    <dbReference type="NCBI Taxonomy" id="240449"/>
    <lineage>
        <taxon>Eukaryota</taxon>
        <taxon>Viridiplantae</taxon>
        <taxon>Streptophyta</taxon>
        <taxon>Embryophyta</taxon>
        <taxon>Tracheophyta</taxon>
        <taxon>Spermatophyta</taxon>
        <taxon>Magnoliopsida</taxon>
        <taxon>Liliopsida</taxon>
        <taxon>Poales</taxon>
        <taxon>Poaceae</taxon>
        <taxon>PACMAD clade</taxon>
        <taxon>Panicoideae</taxon>
        <taxon>Panicodae</taxon>
        <taxon>Paniceae</taxon>
        <taxon>Melinidinae</taxon>
        <taxon>Urochloa</taxon>
    </lineage>
</organism>
<dbReference type="InterPro" id="IPR051431">
    <property type="entry name" value="TFIID_subunit_9"/>
</dbReference>
<evidence type="ECO:0008006" key="9">
    <source>
        <dbReference type="Google" id="ProtNLM"/>
    </source>
</evidence>
<evidence type="ECO:0000256" key="3">
    <source>
        <dbReference type="ARBA" id="ARBA00023015"/>
    </source>
</evidence>
<comment type="subcellular location">
    <subcellularLocation>
        <location evidence="1">Nucleus</location>
    </subcellularLocation>
</comment>
<keyword evidence="8" id="KW-1185">Reference proteome</keyword>
<evidence type="ECO:0000256" key="2">
    <source>
        <dbReference type="ARBA" id="ARBA00007646"/>
    </source>
</evidence>
<keyword evidence="5" id="KW-0539">Nucleus</keyword>
<reference evidence="8" key="1">
    <citation type="submission" date="2024-06" db="EMBL/GenBank/DDBJ databases">
        <authorList>
            <person name="Ryan C."/>
        </authorList>
    </citation>
    <scope>NUCLEOTIDE SEQUENCE [LARGE SCALE GENOMIC DNA]</scope>
</reference>
<dbReference type="PANTHER" id="PTHR48068:SF4">
    <property type="entry name" value="TATA-BOX BINDING PROTEIN ASSOCIATED FACTOR 9"/>
    <property type="match status" value="1"/>
</dbReference>
<sequence>MDAGGARPSAPSVAAATAAAAGGASVVDEPRDARVVRELLRSMGLSEGEYEPRVVHQFLDLAYRYVGDVLGDAQVYADHAGKAQIDADDVRLAIQAKVNFSFSQPPPREVLLELARNRNRIPLPKSIAPPGSIPLPPEQDTLLAQNYQLLPPLKPPPQVEETEDDNEEANPSMTPNPVNPNPNYSQDQRGNEQQHTPQHGQRVSFQLNAVAAAAAKRPRMTMDQLNMG</sequence>
<keyword evidence="3" id="KW-0805">Transcription regulation</keyword>
<proteinExistence type="inferred from homology"/>
<dbReference type="InterPro" id="IPR009072">
    <property type="entry name" value="Histone-fold"/>
</dbReference>